<evidence type="ECO:0000313" key="4">
    <source>
        <dbReference type="EMBL" id="KXJ93346.1"/>
    </source>
</evidence>
<gene>
    <name evidence="4" type="ORF">Micbo1qcDRAFT_161348</name>
</gene>
<dbReference type="Gene3D" id="3.30.559.10">
    <property type="entry name" value="Chloramphenicol acetyltransferase-like domain"/>
    <property type="match status" value="1"/>
</dbReference>
<dbReference type="OrthoDB" id="444127at2759"/>
<dbReference type="Pfam" id="PF02458">
    <property type="entry name" value="Transferase"/>
    <property type="match status" value="2"/>
</dbReference>
<dbReference type="PANTHER" id="PTHR31623:SF17">
    <property type="entry name" value="F21J9.9"/>
    <property type="match status" value="1"/>
</dbReference>
<dbReference type="PANTHER" id="PTHR31623">
    <property type="entry name" value="F21J9.9"/>
    <property type="match status" value="1"/>
</dbReference>
<organism evidence="4 5">
    <name type="scientific">Microdochium bolleyi</name>
    <dbReference type="NCBI Taxonomy" id="196109"/>
    <lineage>
        <taxon>Eukaryota</taxon>
        <taxon>Fungi</taxon>
        <taxon>Dikarya</taxon>
        <taxon>Ascomycota</taxon>
        <taxon>Pezizomycotina</taxon>
        <taxon>Sordariomycetes</taxon>
        <taxon>Xylariomycetidae</taxon>
        <taxon>Xylariales</taxon>
        <taxon>Microdochiaceae</taxon>
        <taxon>Microdochium</taxon>
    </lineage>
</organism>
<dbReference type="Proteomes" id="UP000070501">
    <property type="component" value="Unassembled WGS sequence"/>
</dbReference>
<dbReference type="GO" id="GO:0016740">
    <property type="term" value="F:transferase activity"/>
    <property type="evidence" value="ECO:0007669"/>
    <property type="project" value="UniProtKB-KW"/>
</dbReference>
<evidence type="ECO:0000256" key="3">
    <source>
        <dbReference type="SAM" id="MobiDB-lite"/>
    </source>
</evidence>
<keyword evidence="5" id="KW-1185">Reference proteome</keyword>
<evidence type="ECO:0008006" key="6">
    <source>
        <dbReference type="Google" id="ProtNLM"/>
    </source>
</evidence>
<evidence type="ECO:0000256" key="1">
    <source>
        <dbReference type="ARBA" id="ARBA00009861"/>
    </source>
</evidence>
<evidence type="ECO:0000256" key="2">
    <source>
        <dbReference type="ARBA" id="ARBA00022679"/>
    </source>
</evidence>
<dbReference type="InParanoid" id="A0A136J8G7"/>
<accession>A0A136J8G7</accession>
<name>A0A136J8G7_9PEZI</name>
<comment type="similarity">
    <text evidence="1">Belongs to the plant acyltransferase family.</text>
</comment>
<feature type="non-terminal residue" evidence="4">
    <location>
        <position position="294"/>
    </location>
</feature>
<sequence length="294" mass="32221">MATSQAVETTRSERLKPSTATPETAFPLSLVDATAANFALTSAFWCYESPPEYRNNVDELVTHLRRSLSTTLNAYPHWSGHVRGVDTIDGSVPPEAEHFPPHARRFGRVYVHYGTEDDPGVSFAVAKSSLTLDELHPEDRPSTKPTWDRDYATDPFVKFLPSTSIRKPLQPYSKDESGHFPAALAVQLTHLACGGTIVAASLTHCLGDITALVQFFKDWASVSRSMLAGENDPYLAPAIDSSRLDAAAAGDINKDQPDDAILKLAGTIPLARYDWWMPSEGKPWPVEPPAIYEG</sequence>
<reference evidence="5" key="1">
    <citation type="submission" date="2016-02" db="EMBL/GenBank/DDBJ databases">
        <title>Draft genome sequence of Microdochium bolleyi, a fungal endophyte of beachgrass.</title>
        <authorList>
            <consortium name="DOE Joint Genome Institute"/>
            <person name="David A.S."/>
            <person name="May G."/>
            <person name="Haridas S."/>
            <person name="Lim J."/>
            <person name="Wang M."/>
            <person name="Labutti K."/>
            <person name="Lipzen A."/>
            <person name="Barry K."/>
            <person name="Grigoriev I.V."/>
        </authorList>
    </citation>
    <scope>NUCLEOTIDE SEQUENCE [LARGE SCALE GENOMIC DNA]</scope>
    <source>
        <strain evidence="5">J235TASD1</strain>
    </source>
</reference>
<proteinExistence type="inferred from homology"/>
<dbReference type="EMBL" id="KQ964248">
    <property type="protein sequence ID" value="KXJ93346.1"/>
    <property type="molecule type" value="Genomic_DNA"/>
</dbReference>
<dbReference type="AlphaFoldDB" id="A0A136J8G7"/>
<evidence type="ECO:0000313" key="5">
    <source>
        <dbReference type="Proteomes" id="UP000070501"/>
    </source>
</evidence>
<dbReference type="STRING" id="196109.A0A136J8G7"/>
<protein>
    <recommendedName>
        <fullName evidence="6">Transferase</fullName>
    </recommendedName>
</protein>
<keyword evidence="2" id="KW-0808">Transferase</keyword>
<feature type="region of interest" description="Disordered" evidence="3">
    <location>
        <begin position="1"/>
        <end position="22"/>
    </location>
</feature>
<dbReference type="InterPro" id="IPR023213">
    <property type="entry name" value="CAT-like_dom_sf"/>
</dbReference>